<evidence type="ECO:0000313" key="1">
    <source>
        <dbReference type="EMBL" id="SDZ95036.1"/>
    </source>
</evidence>
<name>A0A1H3X6M9_9BACT</name>
<gene>
    <name evidence="1" type="ORF">SAMN05660909_00293</name>
</gene>
<dbReference type="Proteomes" id="UP000199656">
    <property type="component" value="Unassembled WGS sequence"/>
</dbReference>
<proteinExistence type="predicted"/>
<dbReference type="AlphaFoldDB" id="A0A1H3X6M9"/>
<accession>A0A1H3X6M9</accession>
<organism evidence="1 2">
    <name type="scientific">Chitinophaga terrae</name>
    <name type="common">ex Kim and Jung 2007</name>
    <dbReference type="NCBI Taxonomy" id="408074"/>
    <lineage>
        <taxon>Bacteria</taxon>
        <taxon>Pseudomonadati</taxon>
        <taxon>Bacteroidota</taxon>
        <taxon>Chitinophagia</taxon>
        <taxon>Chitinophagales</taxon>
        <taxon>Chitinophagaceae</taxon>
        <taxon>Chitinophaga</taxon>
    </lineage>
</organism>
<evidence type="ECO:0000313" key="2">
    <source>
        <dbReference type="Proteomes" id="UP000199656"/>
    </source>
</evidence>
<dbReference type="EMBL" id="FNRL01000001">
    <property type="protein sequence ID" value="SDZ95036.1"/>
    <property type="molecule type" value="Genomic_DNA"/>
</dbReference>
<keyword evidence="2" id="KW-1185">Reference proteome</keyword>
<reference evidence="2" key="1">
    <citation type="submission" date="2016-10" db="EMBL/GenBank/DDBJ databases">
        <authorList>
            <person name="Varghese N."/>
            <person name="Submissions S."/>
        </authorList>
    </citation>
    <scope>NUCLEOTIDE SEQUENCE [LARGE SCALE GENOMIC DNA]</scope>
    <source>
        <strain evidence="2">DSM 23920</strain>
    </source>
</reference>
<protein>
    <submittedName>
        <fullName evidence="1">Uncharacterized protein</fullName>
    </submittedName>
</protein>
<sequence length="80" mass="8606">MKVKILLGFIIISAITSAALATKIRVRGTTIFTRFIGPACTNSSTGVFSTATSFSVPLISFSTVWGLCSYTTRLIKIDLE</sequence>